<keyword evidence="7" id="KW-0067">ATP-binding</keyword>
<dbReference type="Gene3D" id="3.30.565.10">
    <property type="entry name" value="Histidine kinase-like ATPase, C-terminal domain"/>
    <property type="match status" value="1"/>
</dbReference>
<dbReference type="GO" id="GO:0005524">
    <property type="term" value="F:ATP binding"/>
    <property type="evidence" value="ECO:0007669"/>
    <property type="project" value="UniProtKB-KW"/>
</dbReference>
<dbReference type="CDD" id="cd00075">
    <property type="entry name" value="HATPase"/>
    <property type="match status" value="1"/>
</dbReference>
<dbReference type="InterPro" id="IPR003661">
    <property type="entry name" value="HisK_dim/P_dom"/>
</dbReference>
<dbReference type="PANTHER" id="PTHR43065">
    <property type="entry name" value="SENSOR HISTIDINE KINASE"/>
    <property type="match status" value="1"/>
</dbReference>
<evidence type="ECO:0000256" key="9">
    <source>
        <dbReference type="SAM" id="Phobius"/>
    </source>
</evidence>
<dbReference type="InterPro" id="IPR036890">
    <property type="entry name" value="HATPase_C_sf"/>
</dbReference>
<dbReference type="Pfam" id="PF02518">
    <property type="entry name" value="HATPase_c"/>
    <property type="match status" value="1"/>
</dbReference>
<evidence type="ECO:0000256" key="3">
    <source>
        <dbReference type="ARBA" id="ARBA00022553"/>
    </source>
</evidence>
<feature type="transmembrane region" description="Helical" evidence="9">
    <location>
        <begin position="12"/>
        <end position="31"/>
    </location>
</feature>
<keyword evidence="12" id="KW-1185">Reference proteome</keyword>
<keyword evidence="9" id="KW-1133">Transmembrane helix</keyword>
<dbReference type="GO" id="GO:0000155">
    <property type="term" value="F:phosphorelay sensor kinase activity"/>
    <property type="evidence" value="ECO:0007669"/>
    <property type="project" value="InterPro"/>
</dbReference>
<dbReference type="InterPro" id="IPR005467">
    <property type="entry name" value="His_kinase_dom"/>
</dbReference>
<evidence type="ECO:0000256" key="5">
    <source>
        <dbReference type="ARBA" id="ARBA00022741"/>
    </source>
</evidence>
<keyword evidence="8" id="KW-0902">Two-component regulatory system</keyword>
<evidence type="ECO:0000313" key="11">
    <source>
        <dbReference type="EMBL" id="QKF76806.1"/>
    </source>
</evidence>
<dbReference type="SUPFAM" id="SSF55874">
    <property type="entry name" value="ATPase domain of HSP90 chaperone/DNA topoisomerase II/histidine kinase"/>
    <property type="match status" value="1"/>
</dbReference>
<dbReference type="CDD" id="cd00082">
    <property type="entry name" value="HisKA"/>
    <property type="match status" value="1"/>
</dbReference>
<organism evidence="11 12">
    <name type="scientific">Arcobacter defluvii</name>
    <dbReference type="NCBI Taxonomy" id="873191"/>
    <lineage>
        <taxon>Bacteria</taxon>
        <taxon>Pseudomonadati</taxon>
        <taxon>Campylobacterota</taxon>
        <taxon>Epsilonproteobacteria</taxon>
        <taxon>Campylobacterales</taxon>
        <taxon>Arcobacteraceae</taxon>
        <taxon>Arcobacter</taxon>
    </lineage>
</organism>
<keyword evidence="6 11" id="KW-0418">Kinase</keyword>
<dbReference type="PROSITE" id="PS50109">
    <property type="entry name" value="HIS_KIN"/>
    <property type="match status" value="1"/>
</dbReference>
<name>A0AAE7E6B9_9BACT</name>
<evidence type="ECO:0000256" key="2">
    <source>
        <dbReference type="ARBA" id="ARBA00012438"/>
    </source>
</evidence>
<dbReference type="Proteomes" id="UP000503313">
    <property type="component" value="Chromosome"/>
</dbReference>
<evidence type="ECO:0000256" key="1">
    <source>
        <dbReference type="ARBA" id="ARBA00000085"/>
    </source>
</evidence>
<gene>
    <name evidence="11" type="ORF">ADFLV_0761</name>
</gene>
<evidence type="ECO:0000259" key="10">
    <source>
        <dbReference type="PROSITE" id="PS50109"/>
    </source>
</evidence>
<evidence type="ECO:0000256" key="4">
    <source>
        <dbReference type="ARBA" id="ARBA00022679"/>
    </source>
</evidence>
<keyword evidence="9" id="KW-0812">Transmembrane</keyword>
<evidence type="ECO:0000313" key="12">
    <source>
        <dbReference type="Proteomes" id="UP000503313"/>
    </source>
</evidence>
<accession>A0AAE7E6B9</accession>
<dbReference type="KEGG" id="adz:ADFLV_0761"/>
<dbReference type="InterPro" id="IPR004358">
    <property type="entry name" value="Sig_transdc_His_kin-like_C"/>
</dbReference>
<dbReference type="RefSeq" id="WP_129011032.1">
    <property type="nucleotide sequence ID" value="NZ_CP053835.1"/>
</dbReference>
<evidence type="ECO:0000256" key="7">
    <source>
        <dbReference type="ARBA" id="ARBA00022840"/>
    </source>
</evidence>
<keyword evidence="3" id="KW-0597">Phosphoprotein</keyword>
<dbReference type="EMBL" id="CP053835">
    <property type="protein sequence ID" value="QKF76806.1"/>
    <property type="molecule type" value="Genomic_DNA"/>
</dbReference>
<keyword evidence="4" id="KW-0808">Transferase</keyword>
<keyword evidence="5" id="KW-0547">Nucleotide-binding</keyword>
<proteinExistence type="predicted"/>
<keyword evidence="9" id="KW-0472">Membrane</keyword>
<dbReference type="Gene3D" id="1.10.287.130">
    <property type="match status" value="1"/>
</dbReference>
<comment type="catalytic activity">
    <reaction evidence="1">
        <text>ATP + protein L-histidine = ADP + protein N-phospho-L-histidine.</text>
        <dbReference type="EC" id="2.7.13.3"/>
    </reaction>
</comment>
<dbReference type="EC" id="2.7.13.3" evidence="2"/>
<evidence type="ECO:0000256" key="8">
    <source>
        <dbReference type="ARBA" id="ARBA00023012"/>
    </source>
</evidence>
<dbReference type="SUPFAM" id="SSF47384">
    <property type="entry name" value="Homodimeric domain of signal transducing histidine kinase"/>
    <property type="match status" value="1"/>
</dbReference>
<dbReference type="PANTHER" id="PTHR43065:SF46">
    <property type="entry name" value="C4-DICARBOXYLATE TRANSPORT SENSOR PROTEIN DCTB"/>
    <property type="match status" value="1"/>
</dbReference>
<feature type="transmembrane region" description="Helical" evidence="9">
    <location>
        <begin position="322"/>
        <end position="342"/>
    </location>
</feature>
<dbReference type="SMART" id="SM00387">
    <property type="entry name" value="HATPase_c"/>
    <property type="match status" value="1"/>
</dbReference>
<dbReference type="Pfam" id="PF14827">
    <property type="entry name" value="dCache_3"/>
    <property type="match status" value="1"/>
</dbReference>
<sequence length="591" mass="70596">MHIEKFRNFIEESILTIVIFFFLLFTSFFYFKFQLEKEIQTYLTNLKQLYATQYDTIYDNFNKLSQNSFYGIINKPEIYDLVKYAYKQDSELQSFYRERLYQKLISDYIRLKEYKFYQIHFHFPDNTSFLRMHEKDKFGDNLTKDRFSVKEVNENLKPVYGYEIGKMVDGFRFVYPLFDEKLFHIGSVELSVSSDFFEKNFETSFDVDVHFLIKKSIVEERVFKEYLKIFDISNENDEYLYKEDKTKELNHFTNENFYTNEERNLIKIKMKNSENFSIYKKINGNYIAISFLSIKNTQNEKNAAYMVLYKNSDFIKQVMNNYHKMILILILISIIFVFYINYRYKKIQEEKNKEYILSQQTKMVALGEMIQNISHQWRQPLSVISVLASGLKLKKEVNILEDKEFFESLDGILHNTTYLSNTIEDFRNYFNESLEKRAFNLKDTILQCTAMFKEDLNAKNIILIENLIDIELFTYENDLKHVLINLLKNAKDFTKQGVILVEMKEEKNEIIIEIQDSAGGIPKNIIEKIFEPYFSTKHNSSGIGLGLYSAYEIITKKFNGNILVENRTFDYNFESYKGACFSIILDKKNLQ</sequence>
<dbReference type="InterPro" id="IPR029150">
    <property type="entry name" value="dCache_3"/>
</dbReference>
<protein>
    <recommendedName>
        <fullName evidence="2">histidine kinase</fullName>
        <ecNumber evidence="2">2.7.13.3</ecNumber>
    </recommendedName>
</protein>
<dbReference type="AlphaFoldDB" id="A0AAE7E6B9"/>
<dbReference type="InterPro" id="IPR036097">
    <property type="entry name" value="HisK_dim/P_sf"/>
</dbReference>
<dbReference type="InterPro" id="IPR003594">
    <property type="entry name" value="HATPase_dom"/>
</dbReference>
<evidence type="ECO:0000256" key="6">
    <source>
        <dbReference type="ARBA" id="ARBA00022777"/>
    </source>
</evidence>
<dbReference type="Pfam" id="PF00512">
    <property type="entry name" value="HisKA"/>
    <property type="match status" value="1"/>
</dbReference>
<feature type="domain" description="Histidine kinase" evidence="10">
    <location>
        <begin position="372"/>
        <end position="589"/>
    </location>
</feature>
<reference evidence="11 12" key="1">
    <citation type="submission" date="2020-05" db="EMBL/GenBank/DDBJ databases">
        <title>Complete genome sequencing of Campylobacter and Arcobacter type strains.</title>
        <authorList>
            <person name="Miller W.G."/>
            <person name="Yee E."/>
        </authorList>
    </citation>
    <scope>NUCLEOTIDE SEQUENCE [LARGE SCALE GENOMIC DNA]</scope>
    <source>
        <strain evidence="11 12">LMG 25694</strain>
    </source>
</reference>
<dbReference type="PRINTS" id="PR00344">
    <property type="entry name" value="BCTRLSENSOR"/>
</dbReference>
<dbReference type="SMART" id="SM00388">
    <property type="entry name" value="HisKA"/>
    <property type="match status" value="1"/>
</dbReference>